<protein>
    <submittedName>
        <fullName evidence="2">Uncharacterized protein</fullName>
    </submittedName>
</protein>
<dbReference type="AlphaFoldDB" id="I1R0B9"/>
<accession>I1R0B9</accession>
<dbReference type="HOGENOM" id="CLU_1186600_0_0_1"/>
<dbReference type="EnsemblPlants" id="ORGLA11G0121100.1">
    <property type="protein sequence ID" value="ORGLA11G0121100.1"/>
    <property type="gene ID" value="ORGLA11G0121100"/>
</dbReference>
<keyword evidence="3" id="KW-1185">Reference proteome</keyword>
<feature type="compositionally biased region" description="Polar residues" evidence="1">
    <location>
        <begin position="181"/>
        <end position="190"/>
    </location>
</feature>
<feature type="compositionally biased region" description="Gly residues" evidence="1">
    <location>
        <begin position="134"/>
        <end position="162"/>
    </location>
</feature>
<feature type="compositionally biased region" description="Low complexity" evidence="1">
    <location>
        <begin position="118"/>
        <end position="128"/>
    </location>
</feature>
<sequence>MDAGEPYTSDSLVLATAASQWSPLHLSLLLHQQQPRPVCSLSSPPGDAAPLLPRHRHQGNQQPGSFSAIRMGNALATVLDTATKLFLSKGWDVIFHYLKKMDAGEPKRATTEGNWQPGSRGRSSAGRAARGKEIGGGGGEGWGQRRGGGQGGDQHGGGGRDLAGGADDDDTGTARPAGSETRGSTTTMQAQPGLLALRRGAQQRRRCSAARPAGSETRGSTTMTQAQPGPPVLR</sequence>
<dbReference type="Gramene" id="ORGLA11G0121100.1">
    <property type="protein sequence ID" value="ORGLA11G0121100.1"/>
    <property type="gene ID" value="ORGLA11G0121100"/>
</dbReference>
<feature type="region of interest" description="Disordered" evidence="1">
    <location>
        <begin position="105"/>
        <end position="234"/>
    </location>
</feature>
<organism evidence="2 3">
    <name type="scientific">Oryza glaberrima</name>
    <name type="common">African rice</name>
    <dbReference type="NCBI Taxonomy" id="4538"/>
    <lineage>
        <taxon>Eukaryota</taxon>
        <taxon>Viridiplantae</taxon>
        <taxon>Streptophyta</taxon>
        <taxon>Embryophyta</taxon>
        <taxon>Tracheophyta</taxon>
        <taxon>Spermatophyta</taxon>
        <taxon>Magnoliopsida</taxon>
        <taxon>Liliopsida</taxon>
        <taxon>Poales</taxon>
        <taxon>Poaceae</taxon>
        <taxon>BOP clade</taxon>
        <taxon>Oryzoideae</taxon>
        <taxon>Oryzeae</taxon>
        <taxon>Oryzinae</taxon>
        <taxon>Oryza</taxon>
    </lineage>
</organism>
<reference evidence="2" key="1">
    <citation type="submission" date="2015-06" db="UniProtKB">
        <authorList>
            <consortium name="EnsemblPlants"/>
        </authorList>
    </citation>
    <scope>IDENTIFICATION</scope>
</reference>
<evidence type="ECO:0000313" key="2">
    <source>
        <dbReference type="EnsemblPlants" id="ORGLA11G0121100.1"/>
    </source>
</evidence>
<evidence type="ECO:0000256" key="1">
    <source>
        <dbReference type="SAM" id="MobiDB-lite"/>
    </source>
</evidence>
<name>I1R0B9_ORYGL</name>
<evidence type="ECO:0000313" key="3">
    <source>
        <dbReference type="Proteomes" id="UP000007306"/>
    </source>
</evidence>
<proteinExistence type="predicted"/>
<feature type="compositionally biased region" description="Polar residues" evidence="1">
    <location>
        <begin position="217"/>
        <end position="227"/>
    </location>
</feature>
<dbReference type="Proteomes" id="UP000007306">
    <property type="component" value="Chromosome 11"/>
</dbReference>
<reference evidence="2 3" key="2">
    <citation type="submission" date="2018-04" db="EMBL/GenBank/DDBJ databases">
        <title>OglaRS2 (Oryza glaberrima Reference Sequence Version 2).</title>
        <authorList>
            <person name="Zhang J."/>
            <person name="Kudrna D."/>
            <person name="Lee S."/>
            <person name="Talag J."/>
            <person name="Rajasekar S."/>
            <person name="Wing R.A."/>
        </authorList>
    </citation>
    <scope>NUCLEOTIDE SEQUENCE [LARGE SCALE GENOMIC DNA]</scope>
    <source>
        <strain evidence="2 3">cv. IRGC 96717</strain>
    </source>
</reference>